<dbReference type="OrthoDB" id="9807742at2"/>
<evidence type="ECO:0000313" key="1">
    <source>
        <dbReference type="EMBL" id="EAQ13342.1"/>
    </source>
</evidence>
<dbReference type="CDD" id="cd02603">
    <property type="entry name" value="HAD_sEH-N_like"/>
    <property type="match status" value="1"/>
</dbReference>
<dbReference type="NCBIfam" id="TIGR01509">
    <property type="entry name" value="HAD-SF-IA-v3"/>
    <property type="match status" value="1"/>
</dbReference>
<dbReference type="InterPro" id="IPR023214">
    <property type="entry name" value="HAD_sf"/>
</dbReference>
<dbReference type="InterPro" id="IPR036412">
    <property type="entry name" value="HAD-like_sf"/>
</dbReference>
<organism evidence="1 2">
    <name type="scientific">Maritimibacter alkaliphilus HTCC2654</name>
    <dbReference type="NCBI Taxonomy" id="314271"/>
    <lineage>
        <taxon>Bacteria</taxon>
        <taxon>Pseudomonadati</taxon>
        <taxon>Pseudomonadota</taxon>
        <taxon>Alphaproteobacteria</taxon>
        <taxon>Rhodobacterales</taxon>
        <taxon>Roseobacteraceae</taxon>
        <taxon>Maritimibacter</taxon>
    </lineage>
</organism>
<dbReference type="eggNOG" id="COG1011">
    <property type="taxonomic scope" value="Bacteria"/>
</dbReference>
<reference evidence="1 2" key="1">
    <citation type="journal article" date="2010" name="J. Bacteriol.">
        <title>Genome sequences of Pelagibaca bermudensis HTCC2601T and Maritimibacter alkaliphilus HTCC2654T, the type strains of two marine Roseobacter genera.</title>
        <authorList>
            <person name="Thrash J.C."/>
            <person name="Cho J.C."/>
            <person name="Ferriera S."/>
            <person name="Johnson J."/>
            <person name="Vergin K.L."/>
            <person name="Giovannoni S.J."/>
        </authorList>
    </citation>
    <scope>NUCLEOTIDE SEQUENCE [LARGE SCALE GENOMIC DNA]</scope>
    <source>
        <strain evidence="1 2">HTCC2654</strain>
    </source>
</reference>
<evidence type="ECO:0000313" key="2">
    <source>
        <dbReference type="Proteomes" id="UP000002931"/>
    </source>
</evidence>
<dbReference type="SUPFAM" id="SSF56784">
    <property type="entry name" value="HAD-like"/>
    <property type="match status" value="1"/>
</dbReference>
<keyword evidence="2" id="KW-1185">Reference proteome</keyword>
<dbReference type="Proteomes" id="UP000002931">
    <property type="component" value="Unassembled WGS sequence"/>
</dbReference>
<accession>A3VEK4</accession>
<dbReference type="SFLD" id="SFLDS00003">
    <property type="entry name" value="Haloacid_Dehalogenase"/>
    <property type="match status" value="1"/>
</dbReference>
<dbReference type="NCBIfam" id="TIGR01549">
    <property type="entry name" value="HAD-SF-IA-v1"/>
    <property type="match status" value="1"/>
</dbReference>
<dbReference type="SFLD" id="SFLDG01129">
    <property type="entry name" value="C1.5:_HAD__Beta-PGM__Phosphata"/>
    <property type="match status" value="1"/>
</dbReference>
<sequence>MKPTHMVFDIGGVLVHWDPVAAFAEACGGREAAMGFMERVGFRDKNARADAGESFADLADEIEDARDREIFAGYLDAYPLTVQRKIKGSWTLLDAMKENGTPVHAITNWSAETWPRGLTAQPRLSKVFDTLIVSGEERMAKPDPAIFALFCDRAGVAPEACFFVDESIKNVEAARAMGMQAAQFISPKVLRLDLIDRGFL</sequence>
<dbReference type="PANTHER" id="PTHR43611:SF3">
    <property type="entry name" value="FLAVIN MONONUCLEOTIDE HYDROLASE 1, CHLOROPLATIC"/>
    <property type="match status" value="1"/>
</dbReference>
<dbReference type="Gene3D" id="3.40.50.1000">
    <property type="entry name" value="HAD superfamily/HAD-like"/>
    <property type="match status" value="1"/>
</dbReference>
<dbReference type="EMBL" id="AAMT01000005">
    <property type="protein sequence ID" value="EAQ13342.1"/>
    <property type="molecule type" value="Genomic_DNA"/>
</dbReference>
<protein>
    <submittedName>
        <fullName evidence="1">Haloacid dehalogenase-like hydrolase</fullName>
    </submittedName>
</protein>
<name>A3VEK4_9RHOB</name>
<dbReference type="PRINTS" id="PR00413">
    <property type="entry name" value="HADHALOGNASE"/>
</dbReference>
<keyword evidence="1" id="KW-0378">Hydrolase</keyword>
<dbReference type="Pfam" id="PF00702">
    <property type="entry name" value="Hydrolase"/>
    <property type="match status" value="1"/>
</dbReference>
<gene>
    <name evidence="1" type="ORF">RB2654_09739</name>
</gene>
<dbReference type="RefSeq" id="WP_008330983.1">
    <property type="nucleotide sequence ID" value="NZ_CH902578.1"/>
</dbReference>
<dbReference type="InterPro" id="IPR006439">
    <property type="entry name" value="HAD-SF_hydro_IA"/>
</dbReference>
<comment type="caution">
    <text evidence="1">The sequence shown here is derived from an EMBL/GenBank/DDBJ whole genome shotgun (WGS) entry which is preliminary data.</text>
</comment>
<dbReference type="GO" id="GO:0016787">
    <property type="term" value="F:hydrolase activity"/>
    <property type="evidence" value="ECO:0007669"/>
    <property type="project" value="UniProtKB-KW"/>
</dbReference>
<dbReference type="AlphaFoldDB" id="A3VEK4"/>
<dbReference type="PANTHER" id="PTHR43611">
    <property type="entry name" value="ALPHA-D-GLUCOSE 1-PHOSPHATE PHOSPHATASE"/>
    <property type="match status" value="1"/>
</dbReference>
<proteinExistence type="predicted"/>
<dbReference type="STRING" id="314271.RB2654_09739"/>
<dbReference type="HOGENOM" id="CLU_045011_9_1_5"/>